<gene>
    <name evidence="1" type="ORF">FPZ45_14975</name>
</gene>
<sequence length="111" mass="12359">MKDDKFLVDEQSLRPFRGRAVCVITNDDIRHTGVLTGCGPKSLVLNGERSARPAKKTRKTKRKVDVSAVTNEQSGFEELPYWGQLSIDPPTLLDMSKSTISLSRIKAVFPL</sequence>
<proteinExistence type="predicted"/>
<evidence type="ECO:0000313" key="2">
    <source>
        <dbReference type="Proteomes" id="UP000316330"/>
    </source>
</evidence>
<dbReference type="RefSeq" id="WP_144703292.1">
    <property type="nucleotide sequence ID" value="NZ_VNJJ01000008.1"/>
</dbReference>
<dbReference type="AlphaFoldDB" id="A0A559JFG1"/>
<keyword evidence="2" id="KW-1185">Reference proteome</keyword>
<organism evidence="1 2">
    <name type="scientific">Cohnella terricola</name>
    <dbReference type="NCBI Taxonomy" id="1289167"/>
    <lineage>
        <taxon>Bacteria</taxon>
        <taxon>Bacillati</taxon>
        <taxon>Bacillota</taxon>
        <taxon>Bacilli</taxon>
        <taxon>Bacillales</taxon>
        <taxon>Paenibacillaceae</taxon>
        <taxon>Cohnella</taxon>
    </lineage>
</organism>
<reference evidence="1 2" key="1">
    <citation type="submission" date="2019-07" db="EMBL/GenBank/DDBJ databases">
        <authorList>
            <person name="Kim J."/>
        </authorList>
    </citation>
    <scope>NUCLEOTIDE SEQUENCE [LARGE SCALE GENOMIC DNA]</scope>
    <source>
        <strain evidence="1 2">G13</strain>
    </source>
</reference>
<protein>
    <submittedName>
        <fullName evidence="1">Uncharacterized protein</fullName>
    </submittedName>
</protein>
<dbReference type="OrthoDB" id="2639081at2"/>
<name>A0A559JFG1_9BACL</name>
<dbReference type="Proteomes" id="UP000316330">
    <property type="component" value="Unassembled WGS sequence"/>
</dbReference>
<evidence type="ECO:0000313" key="1">
    <source>
        <dbReference type="EMBL" id="TVX98612.1"/>
    </source>
</evidence>
<comment type="caution">
    <text evidence="1">The sequence shown here is derived from an EMBL/GenBank/DDBJ whole genome shotgun (WGS) entry which is preliminary data.</text>
</comment>
<accession>A0A559JFG1</accession>
<dbReference type="EMBL" id="VNJJ01000008">
    <property type="protein sequence ID" value="TVX98612.1"/>
    <property type="molecule type" value="Genomic_DNA"/>
</dbReference>